<feature type="region of interest" description="Disordered" evidence="7">
    <location>
        <begin position="467"/>
        <end position="533"/>
    </location>
</feature>
<comment type="similarity">
    <text evidence="2">Belongs to the SNF7 family.</text>
</comment>
<dbReference type="GO" id="GO:0032511">
    <property type="term" value="P:late endosome to vacuole transport via multivesicular body sorting pathway"/>
    <property type="evidence" value="ECO:0000318"/>
    <property type="project" value="GO_Central"/>
</dbReference>
<dbReference type="EMBL" id="CM003144">
    <property type="protein sequence ID" value="KIS69539.1"/>
    <property type="molecule type" value="Genomic_DNA"/>
</dbReference>
<evidence type="ECO:0000256" key="2">
    <source>
        <dbReference type="ARBA" id="ARBA00006190"/>
    </source>
</evidence>
<dbReference type="OMA" id="VEDRPMQ"/>
<keyword evidence="9" id="KW-1185">Reference proteome</keyword>
<evidence type="ECO:0000256" key="6">
    <source>
        <dbReference type="SAM" id="Coils"/>
    </source>
</evidence>
<dbReference type="AlphaFoldDB" id="A0A0D1DZX0"/>
<sequence>MAQSSDTTARKTGVSKYISTHPSFQDARSSSSPLPALYSDLSRQRRSNPAGYRASVEWWKDVLVDVTFRGLQFDHDASTPSEADSRPSCTTAVVDRTVFRLDESTKARWTVEHVGRPLGLGTVIAELESEHTVYPLSTYLRSSTPVPLASSLSPARAGMRMYMPTASGVASTLILTPARWAASSLYSLVVGSNMDDDDADSADQQLFRAKRGDWVLLALVHRLATTFLTHFYANQALLSPVACLMTCDEFTLKLVEVCWKSFAFAPSARDVELVLTFLSRDCSPRLVVKQGGLVKLSSTQTEAVQPISQEDRSIITVKETLGKLDVQINSLYDQIRNRNSEIKSALNACEKRKALSLLHSRKALEKQLESRQAVRSNLRHVMDKIEEAKSDVEVIKAFRAGEQVLRHVLNSDEIKLANVDKLMDDFGELIERHDQVHNAMAISSQFEDLDQDQLIDQLNALEAEKREDELREKHKLHTDSKPLPQPQTEQMQYDDLQARLDRLRVSTTPPPASTPSQQDKHSSTSQSHPAIAE</sequence>
<keyword evidence="6" id="KW-0175">Coiled coil</keyword>
<dbReference type="KEGG" id="uma:UMAG_02077"/>
<dbReference type="InParanoid" id="A0A0D1DZX0"/>
<name>A0A0D1DZX0_MYCMD</name>
<accession>A0A0D1DZX0</accession>
<feature type="region of interest" description="Disordered" evidence="7">
    <location>
        <begin position="1"/>
        <end position="35"/>
    </location>
</feature>
<feature type="coiled-coil region" evidence="6">
    <location>
        <begin position="332"/>
        <end position="391"/>
    </location>
</feature>
<gene>
    <name evidence="8" type="ORF">UMAG_02077</name>
</gene>
<evidence type="ECO:0000256" key="1">
    <source>
        <dbReference type="ARBA" id="ARBA00004177"/>
    </source>
</evidence>
<feature type="compositionally biased region" description="Polar residues" evidence="7">
    <location>
        <begin position="17"/>
        <end position="33"/>
    </location>
</feature>
<dbReference type="FunCoup" id="A0A0D1DZX0">
    <property type="interactions" value="52"/>
</dbReference>
<dbReference type="Proteomes" id="UP000000561">
    <property type="component" value="Chromosome 5"/>
</dbReference>
<dbReference type="GeneID" id="23562911"/>
<evidence type="ECO:0000256" key="7">
    <source>
        <dbReference type="SAM" id="MobiDB-lite"/>
    </source>
</evidence>
<evidence type="ECO:0000256" key="4">
    <source>
        <dbReference type="ARBA" id="ARBA00040017"/>
    </source>
</evidence>
<dbReference type="GO" id="GO:0000815">
    <property type="term" value="C:ESCRT III complex"/>
    <property type="evidence" value="ECO:0000318"/>
    <property type="project" value="GO_Central"/>
</dbReference>
<feature type="compositionally biased region" description="Basic and acidic residues" evidence="7">
    <location>
        <begin position="467"/>
        <end position="480"/>
    </location>
</feature>
<comment type="subcellular location">
    <subcellularLocation>
        <location evidence="1">Endosome</location>
    </subcellularLocation>
</comment>
<evidence type="ECO:0000313" key="9">
    <source>
        <dbReference type="Proteomes" id="UP000000561"/>
    </source>
</evidence>
<proteinExistence type="inferred from homology"/>
<dbReference type="InterPro" id="IPR005024">
    <property type="entry name" value="Snf7_fam"/>
</dbReference>
<dbReference type="VEuPathDB" id="FungiDB:UMAG_02077"/>
<dbReference type="OrthoDB" id="10250120at2759"/>
<evidence type="ECO:0000256" key="3">
    <source>
        <dbReference type="ARBA" id="ARBA00022753"/>
    </source>
</evidence>
<dbReference type="PANTHER" id="PTHR22761:SF10">
    <property type="entry name" value="GH13992P"/>
    <property type="match status" value="1"/>
</dbReference>
<dbReference type="STRING" id="237631.A0A0D1DZX0"/>
<dbReference type="GO" id="GO:0006900">
    <property type="term" value="P:vesicle budding from membrane"/>
    <property type="evidence" value="ECO:0000318"/>
    <property type="project" value="GO_Central"/>
</dbReference>
<dbReference type="RefSeq" id="XP_011388452.1">
    <property type="nucleotide sequence ID" value="XM_011390150.1"/>
</dbReference>
<reference evidence="8 9" key="1">
    <citation type="journal article" date="2006" name="Nature">
        <title>Insights from the genome of the biotrophic fungal plant pathogen Ustilago maydis.</title>
        <authorList>
            <person name="Kamper J."/>
            <person name="Kahmann R."/>
            <person name="Bolker M."/>
            <person name="Ma L.J."/>
            <person name="Brefort T."/>
            <person name="Saville B.J."/>
            <person name="Banuett F."/>
            <person name="Kronstad J.W."/>
            <person name="Gold S.E."/>
            <person name="Muller O."/>
            <person name="Perlin M.H."/>
            <person name="Wosten H.A."/>
            <person name="de Vries R."/>
            <person name="Ruiz-Herrera J."/>
            <person name="Reynaga-Pena C.G."/>
            <person name="Snetselaar K."/>
            <person name="McCann M."/>
            <person name="Perez-Martin J."/>
            <person name="Feldbrugge M."/>
            <person name="Basse C.W."/>
            <person name="Steinberg G."/>
            <person name="Ibeas J.I."/>
            <person name="Holloman W."/>
            <person name="Guzman P."/>
            <person name="Farman M."/>
            <person name="Stajich J.E."/>
            <person name="Sentandreu R."/>
            <person name="Gonzalez-Prieto J.M."/>
            <person name="Kennell J.C."/>
            <person name="Molina L."/>
            <person name="Schirawski J."/>
            <person name="Mendoza-Mendoza A."/>
            <person name="Greilinger D."/>
            <person name="Munch K."/>
            <person name="Rossel N."/>
            <person name="Scherer M."/>
            <person name="Vranes M."/>
            <person name="Ladendorf O."/>
            <person name="Vincon V."/>
            <person name="Fuchs U."/>
            <person name="Sandrock B."/>
            <person name="Meng S."/>
            <person name="Ho E.C."/>
            <person name="Cahill M.J."/>
            <person name="Boyce K.J."/>
            <person name="Klose J."/>
            <person name="Klosterman S.J."/>
            <person name="Deelstra H.J."/>
            <person name="Ortiz-Castellanos L."/>
            <person name="Li W."/>
            <person name="Sanchez-Alonso P."/>
            <person name="Schreier P.H."/>
            <person name="Hauser-Hahn I."/>
            <person name="Vaupel M."/>
            <person name="Koopmann E."/>
            <person name="Friedrich G."/>
            <person name="Voss H."/>
            <person name="Schluter T."/>
            <person name="Margolis J."/>
            <person name="Platt D."/>
            <person name="Swimmer C."/>
            <person name="Gnirke A."/>
            <person name="Chen F."/>
            <person name="Vysotskaia V."/>
            <person name="Mannhaupt G."/>
            <person name="Guldener U."/>
            <person name="Munsterkotter M."/>
            <person name="Haase D."/>
            <person name="Oesterheld M."/>
            <person name="Mewes H.W."/>
            <person name="Mauceli E.W."/>
            <person name="DeCaprio D."/>
            <person name="Wade C.M."/>
            <person name="Butler J."/>
            <person name="Young S."/>
            <person name="Jaffe D.B."/>
            <person name="Calvo S."/>
            <person name="Nusbaum C."/>
            <person name="Galagan J."/>
            <person name="Birren B.W."/>
        </authorList>
    </citation>
    <scope>NUCLEOTIDE SEQUENCE [LARGE SCALE GENOMIC DNA]</scope>
    <source>
        <strain evidence="9">DSM 14603 / FGSC 9021 / UM521</strain>
    </source>
</reference>
<keyword evidence="3" id="KW-0967">Endosome</keyword>
<dbReference type="Pfam" id="PF03357">
    <property type="entry name" value="Snf7"/>
    <property type="match status" value="1"/>
</dbReference>
<dbReference type="PANTHER" id="PTHR22761">
    <property type="entry name" value="CHARGED MULTIVESICULAR BODY PROTEIN"/>
    <property type="match status" value="1"/>
</dbReference>
<dbReference type="GO" id="GO:0005771">
    <property type="term" value="C:multivesicular body"/>
    <property type="evidence" value="ECO:0000318"/>
    <property type="project" value="GO_Central"/>
</dbReference>
<organism evidence="8 9">
    <name type="scientific">Mycosarcoma maydis</name>
    <name type="common">Corn smut fungus</name>
    <name type="synonym">Ustilago maydis</name>
    <dbReference type="NCBI Taxonomy" id="5270"/>
    <lineage>
        <taxon>Eukaryota</taxon>
        <taxon>Fungi</taxon>
        <taxon>Dikarya</taxon>
        <taxon>Basidiomycota</taxon>
        <taxon>Ustilaginomycotina</taxon>
        <taxon>Ustilaginomycetes</taxon>
        <taxon>Ustilaginales</taxon>
        <taxon>Ustilaginaceae</taxon>
        <taxon>Mycosarcoma</taxon>
    </lineage>
</organism>
<dbReference type="GO" id="GO:0009898">
    <property type="term" value="C:cytoplasmic side of plasma membrane"/>
    <property type="evidence" value="ECO:0000318"/>
    <property type="project" value="GO_Central"/>
</dbReference>
<feature type="compositionally biased region" description="Polar residues" evidence="7">
    <location>
        <begin position="523"/>
        <end position="533"/>
    </location>
</feature>
<evidence type="ECO:0000256" key="5">
    <source>
        <dbReference type="ARBA" id="ARBA00042586"/>
    </source>
</evidence>
<evidence type="ECO:0000313" key="8">
    <source>
        <dbReference type="EMBL" id="KIS69539.1"/>
    </source>
</evidence>
<protein>
    <recommendedName>
        <fullName evidence="4">Vacuolar-sorting protein SNF7</fullName>
    </recommendedName>
    <alternativeName>
        <fullName evidence="5">Vacuolar protein-sorting-associated protein 32</fullName>
    </alternativeName>
</protein>
<dbReference type="eggNOG" id="KOG2911">
    <property type="taxonomic scope" value="Eukaryota"/>
</dbReference>